<reference evidence="3" key="1">
    <citation type="submission" date="2015-09" db="EMBL/GenBank/DDBJ databases">
        <authorList>
            <consortium name="Pathogen Informatics"/>
        </authorList>
    </citation>
    <scope>NUCLEOTIDE SEQUENCE [LARGE SCALE GENOMIC DNA]</scope>
    <source>
        <strain evidence="3">Lake Konstanz</strain>
    </source>
</reference>
<feature type="compositionally biased region" description="Polar residues" evidence="1">
    <location>
        <begin position="692"/>
        <end position="708"/>
    </location>
</feature>
<protein>
    <submittedName>
        <fullName evidence="2">Uncharacterized protein</fullName>
    </submittedName>
</protein>
<feature type="compositionally biased region" description="Basic and acidic residues" evidence="1">
    <location>
        <begin position="357"/>
        <end position="376"/>
    </location>
</feature>
<sequence length="775" mass="85973">MSFLPSLSRCIGFDNCKMMTLFVLCYPQSVEKVRDHTRFRCSRTCAAHDQASPELVAKPQPTPLARLAEHLQSTKLEAAQIDSALRSKIAEQQLAMSITDIGRLEIESRRLISELGNRDPVAALTAQISAQELRHLEPWRKRFQQLALRKEAYMQTDPAELKKKCSDLAKDAQLSPTEVLLLWTALYADPEERMFLASIVLSESDSDRLPQFNFHIATKKGTSFLSQFGEALTTFSLPLFPADEAYDLTNAKLLRDAVNGSRRSSVEPSGAGTTAHTVFRRARGQDDILGTGTFPVTRRARGQDDILGTGTFPVTTNPQTGAPEVDVTQVELAFDNRLLPAAHTVLQSRRAGKGCTHTRERAYPRGEEASRADVRRARTTPRRCQCTGDGSVPAAEPPAPSSSARRERQRRHTTNHVGFLDRVAADPKQHVNQNTGRSLPLARRFAPRQSACRTAGSAPLTREQLPRPGHTLAKRDNTTTRPPRRGETTSPASPLAGAGECLSADDLDRLVGAHTQLPAAAFFRWRNGGITTTDLRAQLTRAREWTPTLFIVHARFHWVATELTNDQWIIWDSAPSRAVRADIAKFAKNLCLPDPTFLPAPQQATGSMECGLFAALFTLLRAAGRPIPPHASIALAPLRAHLNDHKTFFTSGNSDPRTDQEPQTTAPVALLGADSHPPHAPTICTHHGRRATATNTAEPTAVTTSRASTDTNRTRNGKRTRRPISRTGDQRVPSRMPHFRRRRRYRGALGRPPRMRRLRLNPRNVERHCRITVVR</sequence>
<organism evidence="2 3">
    <name type="scientific">Bodo saltans</name>
    <name type="common">Flagellated protozoan</name>
    <dbReference type="NCBI Taxonomy" id="75058"/>
    <lineage>
        <taxon>Eukaryota</taxon>
        <taxon>Discoba</taxon>
        <taxon>Euglenozoa</taxon>
        <taxon>Kinetoplastea</taxon>
        <taxon>Metakinetoplastina</taxon>
        <taxon>Eubodonida</taxon>
        <taxon>Bodonidae</taxon>
        <taxon>Bodo</taxon>
    </lineage>
</organism>
<evidence type="ECO:0000313" key="3">
    <source>
        <dbReference type="Proteomes" id="UP000051952"/>
    </source>
</evidence>
<feature type="compositionally biased region" description="Basic residues" evidence="1">
    <location>
        <begin position="715"/>
        <end position="724"/>
    </location>
</feature>
<gene>
    <name evidence="2" type="ORF">BSAL_89225</name>
</gene>
<evidence type="ECO:0000313" key="2">
    <source>
        <dbReference type="EMBL" id="CUG85045.1"/>
    </source>
</evidence>
<proteinExistence type="predicted"/>
<dbReference type="Proteomes" id="UP000051952">
    <property type="component" value="Unassembled WGS sequence"/>
</dbReference>
<keyword evidence="3" id="KW-1185">Reference proteome</keyword>
<dbReference type="VEuPathDB" id="TriTrypDB:BSAL_09585c"/>
<accession>A0A0S4J6I2</accession>
<feature type="region of interest" description="Disordered" evidence="1">
    <location>
        <begin position="689"/>
        <end position="735"/>
    </location>
</feature>
<dbReference type="AlphaFoldDB" id="A0A0S4J6I2"/>
<feature type="region of interest" description="Disordered" evidence="1">
    <location>
        <begin position="349"/>
        <end position="498"/>
    </location>
</feature>
<name>A0A0S4J6I2_BODSA</name>
<dbReference type="EMBL" id="CYKH01001140">
    <property type="protein sequence ID" value="CUG85045.1"/>
    <property type="molecule type" value="Genomic_DNA"/>
</dbReference>
<evidence type="ECO:0000256" key="1">
    <source>
        <dbReference type="SAM" id="MobiDB-lite"/>
    </source>
</evidence>